<evidence type="ECO:0000256" key="4">
    <source>
        <dbReference type="ARBA" id="ARBA00022679"/>
    </source>
</evidence>
<accession>A0A0S7XLW0</accession>
<dbReference type="InterPro" id="IPR017985">
    <property type="entry name" value="MeTrfase_CN4_CS"/>
</dbReference>
<dbReference type="GO" id="GO:0008170">
    <property type="term" value="F:N-methyltransferase activity"/>
    <property type="evidence" value="ECO:0007669"/>
    <property type="project" value="InterPro"/>
</dbReference>
<dbReference type="Proteomes" id="UP000051861">
    <property type="component" value="Unassembled WGS sequence"/>
</dbReference>
<dbReference type="GO" id="GO:0003677">
    <property type="term" value="F:DNA binding"/>
    <property type="evidence" value="ECO:0007669"/>
    <property type="project" value="UniProtKB-KW"/>
</dbReference>
<evidence type="ECO:0000256" key="1">
    <source>
        <dbReference type="ARBA" id="ARBA00010203"/>
    </source>
</evidence>
<dbReference type="Gene3D" id="3.40.50.150">
    <property type="entry name" value="Vaccinia Virus protein VP39"/>
    <property type="match status" value="2"/>
</dbReference>
<dbReference type="GO" id="GO:0015667">
    <property type="term" value="F:site-specific DNA-methyltransferase (cytosine-N4-specific) activity"/>
    <property type="evidence" value="ECO:0007669"/>
    <property type="project" value="UniProtKB-EC"/>
</dbReference>
<reference evidence="10 11" key="1">
    <citation type="journal article" date="2015" name="Microbiome">
        <title>Genomic resolution of linkages in carbon, nitrogen, and sulfur cycling among widespread estuary sediment bacteria.</title>
        <authorList>
            <person name="Baker B.J."/>
            <person name="Lazar C.S."/>
            <person name="Teske A.P."/>
            <person name="Dick G.J."/>
        </authorList>
    </citation>
    <scope>NUCLEOTIDE SEQUENCE [LARGE SCALE GENOMIC DNA]</scope>
    <source>
        <strain evidence="10">DG_54_3</strain>
    </source>
</reference>
<dbReference type="EMBL" id="LIZX01000236">
    <property type="protein sequence ID" value="KPJ63415.1"/>
    <property type="molecule type" value="Genomic_DNA"/>
</dbReference>
<protein>
    <recommendedName>
        <fullName evidence="2">site-specific DNA-methyltransferase (cytosine-N(4)-specific)</fullName>
        <ecNumber evidence="2">2.1.1.113</ecNumber>
    </recommendedName>
</protein>
<comment type="caution">
    <text evidence="10">The sequence shown here is derived from an EMBL/GenBank/DDBJ whole genome shotgun (WGS) entry which is preliminary data.</text>
</comment>
<proteinExistence type="inferred from homology"/>
<dbReference type="PRINTS" id="PR00507">
    <property type="entry name" value="N12N6MTFRASE"/>
</dbReference>
<dbReference type="InterPro" id="IPR053943">
    <property type="entry name" value="RlmKL-like_Mtase_CS"/>
</dbReference>
<evidence type="ECO:0000256" key="7">
    <source>
        <dbReference type="ARBA" id="ARBA00023125"/>
    </source>
</evidence>
<evidence type="ECO:0000256" key="8">
    <source>
        <dbReference type="ARBA" id="ARBA00049120"/>
    </source>
</evidence>
<evidence type="ECO:0000256" key="3">
    <source>
        <dbReference type="ARBA" id="ARBA00022603"/>
    </source>
</evidence>
<evidence type="ECO:0000259" key="9">
    <source>
        <dbReference type="Pfam" id="PF01555"/>
    </source>
</evidence>
<keyword evidence="3" id="KW-0489">Methyltransferase</keyword>
<dbReference type="AlphaFoldDB" id="A0A0S7XLW0"/>
<keyword evidence="4" id="KW-0808">Transferase</keyword>
<dbReference type="GO" id="GO:0032259">
    <property type="term" value="P:methylation"/>
    <property type="evidence" value="ECO:0007669"/>
    <property type="project" value="UniProtKB-KW"/>
</dbReference>
<dbReference type="PROSITE" id="PS01261">
    <property type="entry name" value="UPF0020"/>
    <property type="match status" value="1"/>
</dbReference>
<feature type="domain" description="DNA methylase N-4/N-6" evidence="9">
    <location>
        <begin position="13"/>
        <end position="90"/>
    </location>
</feature>
<sequence>MERSEFYSTVERREDWAFSQIPRKETREITHSYHKYPAKFIPQLARGLIKEYSKERDLIWDPFCGSGTLNLEAFRTYRHSLGTDINPVAVLISRVKTTPLAPEQVKTYTKELLKAIGKHKIRDESFYLSKGVLNGNENVMRKWFSKSSLLELTHILWHIRSQMAENRHREFALCAFSSILKRSSYWLNSSVKAQIDPEKRPQNPFFYFERQLRSMEKANNRFWDEAKNNRTVVRIFKHNASHALARKVQRVDCIITSPPYVVSYDYSDIFKLSTYFLFYQEDYQQFRKRFVGTPLQKNGRRPLNMFDSDQSIIDSVSQVGIRRSLTQYYMEMSAFFENAKNHLKNNGRLIMVVGDTQLRGVRIPNAYLLAKIALGVGLWLEKLFDREIPVKILPTFRDKATGKFTNRRNSNRSERYEREYVLVLRR</sequence>
<dbReference type="PROSITE" id="PS00093">
    <property type="entry name" value="N4_MTASE"/>
    <property type="match status" value="1"/>
</dbReference>
<keyword evidence="5" id="KW-0949">S-adenosyl-L-methionine</keyword>
<dbReference type="GO" id="GO:0009307">
    <property type="term" value="P:DNA restriction-modification system"/>
    <property type="evidence" value="ECO:0007669"/>
    <property type="project" value="UniProtKB-KW"/>
</dbReference>
<dbReference type="EC" id="2.1.1.113" evidence="2"/>
<dbReference type="Pfam" id="PF01555">
    <property type="entry name" value="N6_N4_Mtase"/>
    <property type="match status" value="1"/>
</dbReference>
<organism evidence="10 11">
    <name type="scientific">candidate division WOR-1 bacterium DG_54_3</name>
    <dbReference type="NCBI Taxonomy" id="1703775"/>
    <lineage>
        <taxon>Bacteria</taxon>
        <taxon>Bacillati</taxon>
        <taxon>Saganbacteria</taxon>
    </lineage>
</organism>
<comment type="similarity">
    <text evidence="1">Belongs to the N(4)/N(6)-methyltransferase family. N(4) subfamily.</text>
</comment>
<evidence type="ECO:0000256" key="5">
    <source>
        <dbReference type="ARBA" id="ARBA00022691"/>
    </source>
</evidence>
<keyword evidence="6" id="KW-0680">Restriction system</keyword>
<evidence type="ECO:0000313" key="11">
    <source>
        <dbReference type="Proteomes" id="UP000051861"/>
    </source>
</evidence>
<name>A0A0S7XLW0_UNCSA</name>
<evidence type="ECO:0000313" key="10">
    <source>
        <dbReference type="EMBL" id="KPJ63415.1"/>
    </source>
</evidence>
<dbReference type="InterPro" id="IPR002941">
    <property type="entry name" value="DNA_methylase_N4/N6"/>
</dbReference>
<evidence type="ECO:0000256" key="6">
    <source>
        <dbReference type="ARBA" id="ARBA00022747"/>
    </source>
</evidence>
<dbReference type="SUPFAM" id="SSF53335">
    <property type="entry name" value="S-adenosyl-L-methionine-dependent methyltransferases"/>
    <property type="match status" value="1"/>
</dbReference>
<comment type="catalytic activity">
    <reaction evidence="8">
        <text>a 2'-deoxycytidine in DNA + S-adenosyl-L-methionine = an N(4)-methyl-2'-deoxycytidine in DNA + S-adenosyl-L-homocysteine + H(+)</text>
        <dbReference type="Rhea" id="RHEA:16857"/>
        <dbReference type="Rhea" id="RHEA-COMP:11369"/>
        <dbReference type="Rhea" id="RHEA-COMP:13674"/>
        <dbReference type="ChEBI" id="CHEBI:15378"/>
        <dbReference type="ChEBI" id="CHEBI:57856"/>
        <dbReference type="ChEBI" id="CHEBI:59789"/>
        <dbReference type="ChEBI" id="CHEBI:85452"/>
        <dbReference type="ChEBI" id="CHEBI:137933"/>
        <dbReference type="EC" id="2.1.1.113"/>
    </reaction>
</comment>
<evidence type="ECO:0000256" key="2">
    <source>
        <dbReference type="ARBA" id="ARBA00012185"/>
    </source>
</evidence>
<gene>
    <name evidence="10" type="ORF">AMJ44_14505</name>
</gene>
<keyword evidence="7" id="KW-0238">DNA-binding</keyword>
<dbReference type="InterPro" id="IPR029063">
    <property type="entry name" value="SAM-dependent_MTases_sf"/>
</dbReference>